<evidence type="ECO:0000256" key="1">
    <source>
        <dbReference type="ARBA" id="ARBA00010634"/>
    </source>
</evidence>
<dbReference type="PRINTS" id="PR01805">
    <property type="entry name" value="VACJLIPOPROT"/>
</dbReference>
<accession>A0A330LN94</accession>
<dbReference type="RefSeq" id="WP_112714590.1">
    <property type="nucleotide sequence ID" value="NZ_LS483250.1"/>
</dbReference>
<reference evidence="5" key="1">
    <citation type="submission" date="2018-05" db="EMBL/GenBank/DDBJ databases">
        <authorList>
            <person name="Cea G.-C."/>
            <person name="William W."/>
        </authorList>
    </citation>
    <scope>NUCLEOTIDE SEQUENCE [LARGE SCALE GENOMIC DNA]</scope>
    <source>
        <strain evidence="5">DB21MT 5</strain>
    </source>
</reference>
<dbReference type="OrthoDB" id="9785326at2"/>
<evidence type="ECO:0008006" key="6">
    <source>
        <dbReference type="Google" id="ProtNLM"/>
    </source>
</evidence>
<name>A0A330LN94_9GAMM</name>
<organism evidence="4 5">
    <name type="scientific">Moritella yayanosii</name>
    <dbReference type="NCBI Taxonomy" id="69539"/>
    <lineage>
        <taxon>Bacteria</taxon>
        <taxon>Pseudomonadati</taxon>
        <taxon>Pseudomonadota</taxon>
        <taxon>Gammaproteobacteria</taxon>
        <taxon>Alteromonadales</taxon>
        <taxon>Moritellaceae</taxon>
        <taxon>Moritella</taxon>
    </lineage>
</organism>
<gene>
    <name evidence="4" type="ORF">MORIYA_1986</name>
</gene>
<proteinExistence type="inferred from homology"/>
<sequence>MPNNNKSLSSAKVVLSLLILVMSGGANSKNSDASYSVASVSSSASVFIDDDGLFDEDDDDLFSDDSPIEPAPQTGISDPFYYFNKAMFHVNDKLYFWVLRPTALGYKAITPLFFRVGVTNFFHNITMPIRFISSLMQGDLASTGTELGRFAVNSTVGILGVMDPAAHYLDWQTNDQDMGLTLGKYGIGNGPYIVWPVFGPSTLRDTIGRSTDYFLSPLTYLQPDKLSITVQAVDKVNTTYFSLGDYETFKQAYIDPYERMKEFYIENRADLVAED</sequence>
<dbReference type="Proteomes" id="UP000250163">
    <property type="component" value="Chromosome MORIYA"/>
</dbReference>
<dbReference type="AlphaFoldDB" id="A0A330LN94"/>
<dbReference type="Pfam" id="PF04333">
    <property type="entry name" value="MlaA"/>
    <property type="match status" value="1"/>
</dbReference>
<evidence type="ECO:0000256" key="2">
    <source>
        <dbReference type="ARBA" id="ARBA00022729"/>
    </source>
</evidence>
<keyword evidence="5" id="KW-1185">Reference proteome</keyword>
<feature type="chain" id="PRO_5016276007" description="VacJ family lipoprotein" evidence="3">
    <location>
        <begin position="29"/>
        <end position="275"/>
    </location>
</feature>
<keyword evidence="2 3" id="KW-0732">Signal</keyword>
<feature type="signal peptide" evidence="3">
    <location>
        <begin position="1"/>
        <end position="28"/>
    </location>
</feature>
<dbReference type="EMBL" id="LS483250">
    <property type="protein sequence ID" value="SQD78464.1"/>
    <property type="molecule type" value="Genomic_DNA"/>
</dbReference>
<dbReference type="KEGG" id="mya:MORIYA_1986"/>
<evidence type="ECO:0000256" key="3">
    <source>
        <dbReference type="SAM" id="SignalP"/>
    </source>
</evidence>
<dbReference type="GO" id="GO:0016020">
    <property type="term" value="C:membrane"/>
    <property type="evidence" value="ECO:0007669"/>
    <property type="project" value="InterPro"/>
</dbReference>
<dbReference type="PANTHER" id="PTHR30035">
    <property type="entry name" value="LIPOPROTEIN VACJ-RELATED"/>
    <property type="match status" value="1"/>
</dbReference>
<dbReference type="PANTHER" id="PTHR30035:SF3">
    <property type="entry name" value="INTERMEMBRANE PHOSPHOLIPID TRANSPORT SYSTEM LIPOPROTEIN MLAA"/>
    <property type="match status" value="1"/>
</dbReference>
<evidence type="ECO:0000313" key="4">
    <source>
        <dbReference type="EMBL" id="SQD78464.1"/>
    </source>
</evidence>
<comment type="similarity">
    <text evidence="1">Belongs to the MlaA family.</text>
</comment>
<dbReference type="GO" id="GO:0120010">
    <property type="term" value="P:intermembrane phospholipid transfer"/>
    <property type="evidence" value="ECO:0007669"/>
    <property type="project" value="TreeGrafter"/>
</dbReference>
<evidence type="ECO:0000313" key="5">
    <source>
        <dbReference type="Proteomes" id="UP000250163"/>
    </source>
</evidence>
<dbReference type="InterPro" id="IPR007428">
    <property type="entry name" value="MlaA"/>
</dbReference>
<protein>
    <recommendedName>
        <fullName evidence="6">VacJ family lipoprotein</fullName>
    </recommendedName>
</protein>